<keyword evidence="4" id="KW-1185">Reference proteome</keyword>
<feature type="domain" description="BIG2" evidence="2">
    <location>
        <begin position="272"/>
        <end position="349"/>
    </location>
</feature>
<reference evidence="3" key="1">
    <citation type="submission" date="2023-09" db="EMBL/GenBank/DDBJ databases">
        <title>Undibacterium sp. 20NA77.5 isolated from freshwater.</title>
        <authorList>
            <person name="Le V."/>
            <person name="Ko S.-R."/>
            <person name="Ahn C.-Y."/>
            <person name="Oh H.-M."/>
        </authorList>
    </citation>
    <scope>NUCLEOTIDE SEQUENCE</scope>
    <source>
        <strain evidence="3">20NA77.5</strain>
    </source>
</reference>
<name>A0ABY9RJ35_9BURK</name>
<feature type="domain" description="BIG2" evidence="2">
    <location>
        <begin position="192"/>
        <end position="268"/>
    </location>
</feature>
<feature type="domain" description="BIG2" evidence="2">
    <location>
        <begin position="595"/>
        <end position="671"/>
    </location>
</feature>
<dbReference type="PROSITE" id="PS51257">
    <property type="entry name" value="PROKAR_LIPOPROTEIN"/>
    <property type="match status" value="1"/>
</dbReference>
<evidence type="ECO:0000313" key="3">
    <source>
        <dbReference type="EMBL" id="WMW81247.1"/>
    </source>
</evidence>
<keyword evidence="1" id="KW-0732">Signal</keyword>
<organism evidence="3 4">
    <name type="scientific">Undibacterium cyanobacteriorum</name>
    <dbReference type="NCBI Taxonomy" id="3073561"/>
    <lineage>
        <taxon>Bacteria</taxon>
        <taxon>Pseudomonadati</taxon>
        <taxon>Pseudomonadota</taxon>
        <taxon>Betaproteobacteria</taxon>
        <taxon>Burkholderiales</taxon>
        <taxon>Oxalobacteraceae</taxon>
        <taxon>Undibacterium</taxon>
    </lineage>
</organism>
<feature type="domain" description="BIG2" evidence="2">
    <location>
        <begin position="1164"/>
        <end position="1236"/>
    </location>
</feature>
<evidence type="ECO:0000256" key="1">
    <source>
        <dbReference type="SAM" id="SignalP"/>
    </source>
</evidence>
<feature type="domain" description="BIG2" evidence="2">
    <location>
        <begin position="757"/>
        <end position="833"/>
    </location>
</feature>
<protein>
    <submittedName>
        <fullName evidence="3">Pilus assembly protein N-terminal domain-containing protein</fullName>
    </submittedName>
</protein>
<feature type="domain" description="BIG2" evidence="2">
    <location>
        <begin position="434"/>
        <end position="510"/>
    </location>
</feature>
<feature type="domain" description="BIG2" evidence="2">
    <location>
        <begin position="1246"/>
        <end position="1320"/>
    </location>
</feature>
<feature type="domain" description="BIG2" evidence="2">
    <location>
        <begin position="30"/>
        <end position="106"/>
    </location>
</feature>
<evidence type="ECO:0000259" key="2">
    <source>
        <dbReference type="SMART" id="SM00635"/>
    </source>
</evidence>
<feature type="domain" description="BIG2" evidence="2">
    <location>
        <begin position="1000"/>
        <end position="1077"/>
    </location>
</feature>
<dbReference type="EMBL" id="CP133720">
    <property type="protein sequence ID" value="WMW81247.1"/>
    <property type="molecule type" value="Genomic_DNA"/>
</dbReference>
<dbReference type="SMART" id="SM00635">
    <property type="entry name" value="BID_2"/>
    <property type="match status" value="13"/>
</dbReference>
<feature type="domain" description="BIG2" evidence="2">
    <location>
        <begin position="1417"/>
        <end position="1482"/>
    </location>
</feature>
<proteinExistence type="predicted"/>
<gene>
    <name evidence="3" type="ORF">RF679_02910</name>
</gene>
<dbReference type="Proteomes" id="UP001181355">
    <property type="component" value="Chromosome"/>
</dbReference>
<dbReference type="InterPro" id="IPR032789">
    <property type="entry name" value="T2SS-T3SS_pil_N"/>
</dbReference>
<evidence type="ECO:0000313" key="4">
    <source>
        <dbReference type="Proteomes" id="UP001181355"/>
    </source>
</evidence>
<dbReference type="Pfam" id="PF13629">
    <property type="entry name" value="T2SS-T3SS_pil_N"/>
    <property type="match status" value="1"/>
</dbReference>
<feature type="signal peptide" evidence="1">
    <location>
        <begin position="1"/>
        <end position="21"/>
    </location>
</feature>
<accession>A0ABY9RJ35</accession>
<feature type="domain" description="BIG2" evidence="2">
    <location>
        <begin position="1078"/>
        <end position="1157"/>
    </location>
</feature>
<feature type="domain" description="BIG2" evidence="2">
    <location>
        <begin position="838"/>
        <end position="914"/>
    </location>
</feature>
<feature type="domain" description="BIG2" evidence="2">
    <location>
        <begin position="118"/>
        <end position="187"/>
    </location>
</feature>
<feature type="chain" id="PRO_5045859437" evidence="1">
    <location>
        <begin position="22"/>
        <end position="1533"/>
    </location>
</feature>
<sequence length="1533" mass="152001">MTKLFRIFVAMISLSLLSACGGGGGSPGNTTGRALFTSANSTVTINVGDSQTYTIGGGNPGYAATSSSSAATVTVNGSSMTITGKGAGEATITVTDSSGSKVQIVATIGTNAPFATDAPVDLTIAPGSKTNNYSLSGGSGVYRAASANPSVATVTLTGNQFYISGVSAGSTTISVSDTAGSSRTINVKVGSSTPLFTTAPSIMSIELGTTTQTFAIGGGSLSYAVSTNNQSVVTVSQSGANFTLTGLAIGNAIVSVTDTAGATQQIQVTVGVTQPLTVNSPAELTVGVGSASEQFTISGGSPAYSVTSSNLLVASIIQSGNRFTVSGKFPGTATVVVSDRSGATKSINVTVKTNPLFTSAPDAITVEVGARSASFSIEGGTFSYSVSTSNSAIAQVTQTATTFYISGINAGAAVVVVTDSAGSSKRIDVTVGAAVPLRTTMPTEVNMTVNQANDSFQISGGQPAYVVTSSNRNVVQVQQSGAQFTVTPIGVGKAQVQIMDAQGSTKISNVTVSTKDLFTSAPEAITLSTGSVSSSFTIGGGLPGYTVVSSNVQVAQVSFTGTSFTITGAGKGTASVVISDTGGSTKLVAVTVGSTIPLFTTAPSALDLPIGGSAVTFDISGGDPAYSVTSSNSQVATVSLAGNKFSVTGIAKGTAVLNLTDTSGQKVIINVNVTSGSDLYTTAPSNLSLGLGIDSNTYLIGGGSKSYSVMSGNTSVVTVVQNGNQFYLRAGTLGTTTVTITDTVGAVKVINVSVVNGLQLFTTAPVAMSVGVGLNSSTFQISGGVPSYFVISSNTGVVRVTQTGGQFFLTGQQSGRATVLITDSVGSSKSIDVTVTTGSDLYISAPATVAVGVGVSSQTYQVGGGSSIYSATSSNTQVATVSLTGSNFVITGVAVGTATVLVTDSTGASRPIIVTVGSAVDLFTTAPPTLNLGVNAISQSFSIGGGQAPYTVTTNDPAILTPTLTGTQFTIRGLAIGTADVIVSDSKGATRSVRVTVGSGVNLFTSAPSTISLAAGATSQVFTISGGSEVYVVSSSDERTVTIGRNSNNQFVVNGIVGGRATVSIKDTTGKEILISVIVGTPDVIVSSAPDTLTLQVGGAGTFKVAGGNGSYQVSTSNTTVAQATITGSDLVITGIGVGTANIVVTDLRGARLTIVVNIGGSTPTPLFTTAPSAVVITPSSVSNYSISGGKAPYTATSSNASVATVSVSGSSLTITGVALGAAQIRVTDSAGTIVNIDATVSNGSHLNLFTGAPEPSTVAKGSSLVYSIGGGVPPYTVTSSNNSVATVIMSGATAFQVTGVTSGTASVVIQDSEGVTITRTVNVTSATSLPVSILPGDSQGAVGDTMYFNVTGGSPPYTLTNNNNPTVATVSAPSAVNPLTGTSTFTADLLNIGSTTATIIDSQGQTKSVVISAVASVKQLRISPSVLTIGEDNSANFTVQIFGGTGPYRVFTSDLILSSVTNAGGISTVTVSPGTQGNRCFNRYDSTPAYIPGATYDITITAVDSLGVSATATMTLKDNSQGGAGSGAAACN</sequence>
<dbReference type="RefSeq" id="WP_309482728.1">
    <property type="nucleotide sequence ID" value="NZ_CP133720.1"/>
</dbReference>
<dbReference type="Gene3D" id="2.60.40.1080">
    <property type="match status" value="2"/>
</dbReference>
<dbReference type="InterPro" id="IPR003343">
    <property type="entry name" value="Big_2"/>
</dbReference>